<accession>A0AAV4ABN9</accession>
<proteinExistence type="predicted"/>
<protein>
    <submittedName>
        <fullName evidence="2">Uncharacterized protein</fullName>
    </submittedName>
</protein>
<organism evidence="2 3">
    <name type="scientific">Plakobranchus ocellatus</name>
    <dbReference type="NCBI Taxonomy" id="259542"/>
    <lineage>
        <taxon>Eukaryota</taxon>
        <taxon>Metazoa</taxon>
        <taxon>Spiralia</taxon>
        <taxon>Lophotrochozoa</taxon>
        <taxon>Mollusca</taxon>
        <taxon>Gastropoda</taxon>
        <taxon>Heterobranchia</taxon>
        <taxon>Euthyneura</taxon>
        <taxon>Panpulmonata</taxon>
        <taxon>Sacoglossa</taxon>
        <taxon>Placobranchoidea</taxon>
        <taxon>Plakobranchidae</taxon>
        <taxon>Plakobranchus</taxon>
    </lineage>
</organism>
<keyword evidence="3" id="KW-1185">Reference proteome</keyword>
<feature type="compositionally biased region" description="Polar residues" evidence="1">
    <location>
        <begin position="104"/>
        <end position="115"/>
    </location>
</feature>
<sequence>MGISKEIQMLVLRYVKRSGNLTYPSDEGSSRRLAHPPATPHHGARSSGTQSPVLPYQQPGISSSSTRFVNPNHTVVPSPILPYQHAGSSAGSTTSANYDYDYGQASSQTNEQRSS</sequence>
<dbReference type="AlphaFoldDB" id="A0AAV4ABN9"/>
<feature type="region of interest" description="Disordered" evidence="1">
    <location>
        <begin position="19"/>
        <end position="115"/>
    </location>
</feature>
<evidence type="ECO:0000256" key="1">
    <source>
        <dbReference type="SAM" id="MobiDB-lite"/>
    </source>
</evidence>
<dbReference type="EMBL" id="BLXT01003738">
    <property type="protein sequence ID" value="GFO04245.1"/>
    <property type="molecule type" value="Genomic_DNA"/>
</dbReference>
<reference evidence="2 3" key="1">
    <citation type="journal article" date="2021" name="Elife">
        <title>Chloroplast acquisition without the gene transfer in kleptoplastic sea slugs, Plakobranchus ocellatus.</title>
        <authorList>
            <person name="Maeda T."/>
            <person name="Takahashi S."/>
            <person name="Yoshida T."/>
            <person name="Shimamura S."/>
            <person name="Takaki Y."/>
            <person name="Nagai Y."/>
            <person name="Toyoda A."/>
            <person name="Suzuki Y."/>
            <person name="Arimoto A."/>
            <person name="Ishii H."/>
            <person name="Satoh N."/>
            <person name="Nishiyama T."/>
            <person name="Hasebe M."/>
            <person name="Maruyama T."/>
            <person name="Minagawa J."/>
            <person name="Obokata J."/>
            <person name="Shigenobu S."/>
        </authorList>
    </citation>
    <scope>NUCLEOTIDE SEQUENCE [LARGE SCALE GENOMIC DNA]</scope>
</reference>
<dbReference type="Proteomes" id="UP000735302">
    <property type="component" value="Unassembled WGS sequence"/>
</dbReference>
<feature type="compositionally biased region" description="Polar residues" evidence="1">
    <location>
        <begin position="59"/>
        <end position="75"/>
    </location>
</feature>
<evidence type="ECO:0000313" key="2">
    <source>
        <dbReference type="EMBL" id="GFO04245.1"/>
    </source>
</evidence>
<feature type="compositionally biased region" description="Low complexity" evidence="1">
    <location>
        <begin position="86"/>
        <end position="96"/>
    </location>
</feature>
<name>A0AAV4ABN9_9GAST</name>
<comment type="caution">
    <text evidence="2">The sequence shown here is derived from an EMBL/GenBank/DDBJ whole genome shotgun (WGS) entry which is preliminary data.</text>
</comment>
<evidence type="ECO:0000313" key="3">
    <source>
        <dbReference type="Proteomes" id="UP000735302"/>
    </source>
</evidence>
<gene>
    <name evidence="2" type="ORF">PoB_003075000</name>
</gene>